<accession>A0A1L7XCP7</accession>
<proteinExistence type="predicted"/>
<evidence type="ECO:0000313" key="2">
    <source>
        <dbReference type="Proteomes" id="UP000184330"/>
    </source>
</evidence>
<dbReference type="OrthoDB" id="3206072at2759"/>
<sequence>MARPNLVYLEDTLFACSGWLSLRLMFNLLLAGGTATLYPEGTIYHVDSSRNKFKLYDAEKEEIPAEEK</sequence>
<dbReference type="AlphaFoldDB" id="A0A1L7XCP7"/>
<name>A0A1L7XCP7_9HELO</name>
<gene>
    <name evidence="1" type="ORF">PAC_12717</name>
</gene>
<protein>
    <submittedName>
        <fullName evidence="1">Uncharacterized protein</fullName>
    </submittedName>
</protein>
<reference evidence="1 2" key="1">
    <citation type="submission" date="2016-03" db="EMBL/GenBank/DDBJ databases">
        <authorList>
            <person name="Ploux O."/>
        </authorList>
    </citation>
    <scope>NUCLEOTIDE SEQUENCE [LARGE SCALE GENOMIC DNA]</scope>
    <source>
        <strain evidence="1 2">UAMH 11012</strain>
    </source>
</reference>
<organism evidence="1 2">
    <name type="scientific">Phialocephala subalpina</name>
    <dbReference type="NCBI Taxonomy" id="576137"/>
    <lineage>
        <taxon>Eukaryota</taxon>
        <taxon>Fungi</taxon>
        <taxon>Dikarya</taxon>
        <taxon>Ascomycota</taxon>
        <taxon>Pezizomycotina</taxon>
        <taxon>Leotiomycetes</taxon>
        <taxon>Helotiales</taxon>
        <taxon>Mollisiaceae</taxon>
        <taxon>Phialocephala</taxon>
        <taxon>Phialocephala fortinii species complex</taxon>
    </lineage>
</organism>
<dbReference type="Proteomes" id="UP000184330">
    <property type="component" value="Unassembled WGS sequence"/>
</dbReference>
<keyword evidence="2" id="KW-1185">Reference proteome</keyword>
<dbReference type="EMBL" id="FJOG01000022">
    <property type="protein sequence ID" value="CZR62820.1"/>
    <property type="molecule type" value="Genomic_DNA"/>
</dbReference>
<evidence type="ECO:0000313" key="1">
    <source>
        <dbReference type="EMBL" id="CZR62820.1"/>
    </source>
</evidence>